<protein>
    <submittedName>
        <fullName evidence="2">Uncharacterized protein</fullName>
    </submittedName>
</protein>
<dbReference type="EMBL" id="VFOP01000001">
    <property type="protein sequence ID" value="TQL51014.1"/>
    <property type="molecule type" value="Genomic_DNA"/>
</dbReference>
<proteinExistence type="predicted"/>
<dbReference type="AlphaFoldDB" id="A0A542YSU2"/>
<organism evidence="2 3">
    <name type="scientific">Ornithinicoccus hortensis</name>
    <dbReference type="NCBI Taxonomy" id="82346"/>
    <lineage>
        <taxon>Bacteria</taxon>
        <taxon>Bacillati</taxon>
        <taxon>Actinomycetota</taxon>
        <taxon>Actinomycetes</taxon>
        <taxon>Micrococcales</taxon>
        <taxon>Intrasporangiaceae</taxon>
        <taxon>Ornithinicoccus</taxon>
    </lineage>
</organism>
<dbReference type="Proteomes" id="UP000319516">
    <property type="component" value="Unassembled WGS sequence"/>
</dbReference>
<keyword evidence="1" id="KW-0812">Transmembrane</keyword>
<keyword evidence="1" id="KW-1133">Transmembrane helix</keyword>
<keyword evidence="3" id="KW-1185">Reference proteome</keyword>
<evidence type="ECO:0000313" key="2">
    <source>
        <dbReference type="EMBL" id="TQL51014.1"/>
    </source>
</evidence>
<keyword evidence="1" id="KW-0472">Membrane</keyword>
<feature type="transmembrane region" description="Helical" evidence="1">
    <location>
        <begin position="20"/>
        <end position="39"/>
    </location>
</feature>
<reference evidence="2 3" key="1">
    <citation type="submission" date="2019-06" db="EMBL/GenBank/DDBJ databases">
        <title>Sequencing the genomes of 1000 actinobacteria strains.</title>
        <authorList>
            <person name="Klenk H.-P."/>
        </authorList>
    </citation>
    <scope>NUCLEOTIDE SEQUENCE [LARGE SCALE GENOMIC DNA]</scope>
    <source>
        <strain evidence="2 3">DSM 12335</strain>
    </source>
</reference>
<accession>A0A542YSU2</accession>
<sequence>MQDRPTERPPAGGLGRFGIVLRLTVTAVFLGILLTAQLGRHDDWFPLGMLGQYGVARDPDGVVLDTYLVGRFADGRIERIEMRADTVGMTRVEMEVALPELEQDPSRLALLEATYEAQHPGTDLAALEIRQQVHRLRDGAQHGPVEDRLVLAWTGETG</sequence>
<gene>
    <name evidence="2" type="ORF">FB467_2147</name>
</gene>
<evidence type="ECO:0000256" key="1">
    <source>
        <dbReference type="SAM" id="Phobius"/>
    </source>
</evidence>
<name>A0A542YSU2_9MICO</name>
<evidence type="ECO:0000313" key="3">
    <source>
        <dbReference type="Proteomes" id="UP000319516"/>
    </source>
</evidence>
<comment type="caution">
    <text evidence="2">The sequence shown here is derived from an EMBL/GenBank/DDBJ whole genome shotgun (WGS) entry which is preliminary data.</text>
</comment>